<proteinExistence type="predicted"/>
<sequence length="220" mass="24705">MIKSKVFFISSLTIFLICMCLYFPFPNNTISKATASFMTFPVSNQEGVVILGLIGSILFFIALNLLWRSLNKFRFPALIAAVLIYTFLPSFLIDLYQGTIANGIYAVAYDGDGTCRFDNVSEETADMECDLLLHNRSDETISFHLGIIDSSISYREENIDSPLKNLNESPYQITIEANQKKSVHLQELLDISGLSIGFDGAEWNYINLKLIDDGNNSRIL</sequence>
<dbReference type="AlphaFoldDB" id="A0A7C8KV13"/>
<protein>
    <submittedName>
        <fullName evidence="2">Uncharacterized protein</fullName>
    </submittedName>
</protein>
<dbReference type="RefSeq" id="WP_153403254.1">
    <property type="nucleotide sequence ID" value="NZ_ML762430.1"/>
</dbReference>
<dbReference type="Proteomes" id="UP000480246">
    <property type="component" value="Unassembled WGS sequence"/>
</dbReference>
<evidence type="ECO:0000313" key="3">
    <source>
        <dbReference type="Proteomes" id="UP000480246"/>
    </source>
</evidence>
<keyword evidence="1" id="KW-1133">Transmembrane helix</keyword>
<accession>A0A7C8KV13</accession>
<feature type="transmembrane region" description="Helical" evidence="1">
    <location>
        <begin position="6"/>
        <end position="25"/>
    </location>
</feature>
<gene>
    <name evidence="2" type="ORF">F9U64_10815</name>
</gene>
<dbReference type="EMBL" id="WEID01000052">
    <property type="protein sequence ID" value="KAB8135755.1"/>
    <property type="molecule type" value="Genomic_DNA"/>
</dbReference>
<keyword evidence="1" id="KW-0472">Membrane</keyword>
<evidence type="ECO:0000256" key="1">
    <source>
        <dbReference type="SAM" id="Phobius"/>
    </source>
</evidence>
<dbReference type="OrthoDB" id="2476187at2"/>
<name>A0A7C8KV13_9BACI</name>
<keyword evidence="3" id="KW-1185">Reference proteome</keyword>
<reference evidence="2 3" key="1">
    <citation type="submission" date="2019-10" db="EMBL/GenBank/DDBJ databases">
        <title>Gracilibacillus sp. nov. isolated from rice seeds.</title>
        <authorList>
            <person name="He S."/>
        </authorList>
    </citation>
    <scope>NUCLEOTIDE SEQUENCE [LARGE SCALE GENOMIC DNA]</scope>
    <source>
        <strain evidence="2 3">TD8</strain>
    </source>
</reference>
<feature type="transmembrane region" description="Helical" evidence="1">
    <location>
        <begin position="46"/>
        <end position="67"/>
    </location>
</feature>
<evidence type="ECO:0000313" key="2">
    <source>
        <dbReference type="EMBL" id="KAB8135755.1"/>
    </source>
</evidence>
<comment type="caution">
    <text evidence="2">The sequence shown here is derived from an EMBL/GenBank/DDBJ whole genome shotgun (WGS) entry which is preliminary data.</text>
</comment>
<feature type="transmembrane region" description="Helical" evidence="1">
    <location>
        <begin position="73"/>
        <end position="93"/>
    </location>
</feature>
<keyword evidence="1" id="KW-0812">Transmembrane</keyword>
<organism evidence="2 3">
    <name type="scientific">Gracilibacillus oryzae</name>
    <dbReference type="NCBI Taxonomy" id="1672701"/>
    <lineage>
        <taxon>Bacteria</taxon>
        <taxon>Bacillati</taxon>
        <taxon>Bacillota</taxon>
        <taxon>Bacilli</taxon>
        <taxon>Bacillales</taxon>
        <taxon>Bacillaceae</taxon>
        <taxon>Gracilibacillus</taxon>
    </lineage>
</organism>